<name>A0A1R4GM17_BREDI</name>
<dbReference type="InterPro" id="IPR000182">
    <property type="entry name" value="GNAT_dom"/>
</dbReference>
<organism evidence="2 3">
    <name type="scientific">Brevundimonas diminuta 3F5N</name>
    <dbReference type="NCBI Taxonomy" id="1255603"/>
    <lineage>
        <taxon>Bacteria</taxon>
        <taxon>Pseudomonadati</taxon>
        <taxon>Pseudomonadota</taxon>
        <taxon>Alphaproteobacteria</taxon>
        <taxon>Caulobacterales</taxon>
        <taxon>Caulobacteraceae</taxon>
        <taxon>Brevundimonas</taxon>
    </lineage>
</organism>
<dbReference type="PROSITE" id="PS51186">
    <property type="entry name" value="GNAT"/>
    <property type="match status" value="1"/>
</dbReference>
<dbReference type="GO" id="GO:0016747">
    <property type="term" value="F:acyltransferase activity, transferring groups other than amino-acyl groups"/>
    <property type="evidence" value="ECO:0007669"/>
    <property type="project" value="InterPro"/>
</dbReference>
<evidence type="ECO:0000313" key="3">
    <source>
        <dbReference type="Proteomes" id="UP000195766"/>
    </source>
</evidence>
<reference evidence="2 3" key="1">
    <citation type="submission" date="2017-02" db="EMBL/GenBank/DDBJ databases">
        <authorList>
            <person name="Peterson S.W."/>
        </authorList>
    </citation>
    <scope>NUCLEOTIDE SEQUENCE [LARGE SCALE GENOMIC DNA]</scope>
    <source>
        <strain evidence="2 3">3F5N</strain>
    </source>
</reference>
<dbReference type="PANTHER" id="PTHR43792:SF16">
    <property type="entry name" value="N-ACETYLTRANSFERASE DOMAIN-CONTAINING PROTEIN"/>
    <property type="match status" value="1"/>
</dbReference>
<dbReference type="AlphaFoldDB" id="A0A1R4GM17"/>
<evidence type="ECO:0000259" key="1">
    <source>
        <dbReference type="PROSITE" id="PS51186"/>
    </source>
</evidence>
<keyword evidence="2" id="KW-0808">Transferase</keyword>
<gene>
    <name evidence="2" type="ORF">FM111_13925</name>
</gene>
<dbReference type="Pfam" id="PF13302">
    <property type="entry name" value="Acetyltransf_3"/>
    <property type="match status" value="1"/>
</dbReference>
<dbReference type="EMBL" id="FUIE01000080">
    <property type="protein sequence ID" value="SJM69209.1"/>
    <property type="molecule type" value="Genomic_DNA"/>
</dbReference>
<dbReference type="RefSeq" id="WP_087141570.1">
    <property type="nucleotide sequence ID" value="NZ_FUIE01000080.1"/>
</dbReference>
<dbReference type="Proteomes" id="UP000195766">
    <property type="component" value="Unassembled WGS sequence"/>
</dbReference>
<dbReference type="PANTHER" id="PTHR43792">
    <property type="entry name" value="GNAT FAMILY, PUTATIVE (AFU_ORTHOLOGUE AFUA_3G00765)-RELATED-RELATED"/>
    <property type="match status" value="1"/>
</dbReference>
<dbReference type="InterPro" id="IPR016181">
    <property type="entry name" value="Acyl_CoA_acyltransferase"/>
</dbReference>
<dbReference type="OrthoDB" id="6293260at2"/>
<protein>
    <submittedName>
        <fullName evidence="2">Acetyltransferase, GNAT family</fullName>
    </submittedName>
</protein>
<evidence type="ECO:0000313" key="2">
    <source>
        <dbReference type="EMBL" id="SJM69209.1"/>
    </source>
</evidence>
<proteinExistence type="predicted"/>
<accession>A0A1R4GM17</accession>
<dbReference type="SUPFAM" id="SSF55729">
    <property type="entry name" value="Acyl-CoA N-acyltransferases (Nat)"/>
    <property type="match status" value="1"/>
</dbReference>
<sequence>MTVLSTARLTLTPVAVGDMDDLTALWADAEFTRHIMGRGLSAEEVWFRLLRDIGHWQAKGYGNWSIREATSGAYVGSVGVLDYRREIEPPFDAPELGWGVAPAFQGAGLAREALEAALAWTDAYRLEPRTVCMISPENAPSVRLAERVGYRPYARADYKGSVVDLYERPRAG</sequence>
<dbReference type="Gene3D" id="3.40.630.30">
    <property type="match status" value="1"/>
</dbReference>
<dbReference type="InterPro" id="IPR051531">
    <property type="entry name" value="N-acetyltransferase"/>
</dbReference>
<feature type="domain" description="N-acetyltransferase" evidence="1">
    <location>
        <begin position="9"/>
        <end position="172"/>
    </location>
</feature>